<dbReference type="GeneID" id="19011576"/>
<name>K8F5E0_9CHLO</name>
<evidence type="ECO:0000256" key="1">
    <source>
        <dbReference type="SAM" id="MobiDB-lite"/>
    </source>
</evidence>
<feature type="compositionally biased region" description="Acidic residues" evidence="1">
    <location>
        <begin position="312"/>
        <end position="324"/>
    </location>
</feature>
<dbReference type="EMBL" id="FO082264">
    <property type="protein sequence ID" value="CCO20025.1"/>
    <property type="molecule type" value="Genomic_DNA"/>
</dbReference>
<dbReference type="AlphaFoldDB" id="K8F5E0"/>
<feature type="compositionally biased region" description="Low complexity" evidence="1">
    <location>
        <begin position="1"/>
        <end position="13"/>
    </location>
</feature>
<feature type="compositionally biased region" description="Basic and acidic residues" evidence="1">
    <location>
        <begin position="731"/>
        <end position="742"/>
    </location>
</feature>
<evidence type="ECO:0000313" key="3">
    <source>
        <dbReference type="Proteomes" id="UP000198341"/>
    </source>
</evidence>
<feature type="region of interest" description="Disordered" evidence="1">
    <location>
        <begin position="1"/>
        <end position="123"/>
    </location>
</feature>
<feature type="region of interest" description="Disordered" evidence="1">
    <location>
        <begin position="498"/>
        <end position="525"/>
    </location>
</feature>
<evidence type="ECO:0000313" key="2">
    <source>
        <dbReference type="EMBL" id="CCO20025.1"/>
    </source>
</evidence>
<feature type="region of interest" description="Disordered" evidence="1">
    <location>
        <begin position="630"/>
        <end position="793"/>
    </location>
</feature>
<feature type="compositionally biased region" description="Acidic residues" evidence="1">
    <location>
        <begin position="290"/>
        <end position="305"/>
    </location>
</feature>
<reference evidence="2 3" key="1">
    <citation type="submission" date="2011-10" db="EMBL/GenBank/DDBJ databases">
        <authorList>
            <person name="Genoscope - CEA"/>
        </authorList>
    </citation>
    <scope>NUCLEOTIDE SEQUENCE [LARGE SCALE GENOMIC DNA]</scope>
    <source>
        <strain evidence="2 3">RCC 1105</strain>
    </source>
</reference>
<feature type="compositionally biased region" description="Polar residues" evidence="1">
    <location>
        <begin position="680"/>
        <end position="696"/>
    </location>
</feature>
<feature type="compositionally biased region" description="Polar residues" evidence="1">
    <location>
        <begin position="506"/>
        <end position="525"/>
    </location>
</feature>
<keyword evidence="3" id="KW-1185">Reference proteome</keyword>
<feature type="compositionally biased region" description="Basic and acidic residues" evidence="1">
    <location>
        <begin position="230"/>
        <end position="247"/>
    </location>
</feature>
<protein>
    <submittedName>
        <fullName evidence="2">Srp40p</fullName>
    </submittedName>
</protein>
<feature type="compositionally biased region" description="Low complexity" evidence="1">
    <location>
        <begin position="375"/>
        <end position="384"/>
    </location>
</feature>
<proteinExistence type="predicted"/>
<feature type="region of interest" description="Disordered" evidence="1">
    <location>
        <begin position="230"/>
        <end position="269"/>
    </location>
</feature>
<feature type="region of interest" description="Disordered" evidence="1">
    <location>
        <begin position="289"/>
        <end position="335"/>
    </location>
</feature>
<feature type="region of interest" description="Disordered" evidence="1">
    <location>
        <begin position="361"/>
        <end position="384"/>
    </location>
</feature>
<feature type="region of interest" description="Disordered" evidence="1">
    <location>
        <begin position="540"/>
        <end position="607"/>
    </location>
</feature>
<feature type="compositionally biased region" description="Acidic residues" evidence="1">
    <location>
        <begin position="93"/>
        <end position="113"/>
    </location>
</feature>
<feature type="compositionally biased region" description="Basic and acidic residues" evidence="1">
    <location>
        <begin position="710"/>
        <end position="724"/>
    </location>
</feature>
<feature type="compositionally biased region" description="Basic and acidic residues" evidence="1">
    <location>
        <begin position="14"/>
        <end position="24"/>
    </location>
</feature>
<feature type="compositionally biased region" description="Acidic residues" evidence="1">
    <location>
        <begin position="253"/>
        <end position="267"/>
    </location>
</feature>
<sequence length="793" mass="88358">MMVSETTLTTREQQQQRRREDDNNAKTMIADKGGPASTTSNASTDDKGGGLGDSNSRYRSDEEAFQNPTTRGEGEENVTTTTFTKKKRKTDKEEEEDKSGEADEKDEEEETEEDGFKTKTKNDVNVNEIKGGKEETREEAVSSMYIKYESLFDAEKIFSGSSNRQKSVAVSHYINDSLDRLVYGYKHKSNVPLHVSFGQPIERIAVGCGLEEDDWEELEGVGLKERTKVKEEMEKRFRNSSPSKEEADFGEGVAEEDEKEDEEDEDARDQQRMMMHTNADELLDHSGGAMEEEGEDDEDQEEENDDRNGDDSGGEFEDDDGEEGEGNHGYEFNDNNNLFYNNGPLPSFGKDLNHAAMYANPTKRKRQQRQHENDINNNKQKMNKNSSMIDAHQFDIAVEAGTNNGSGDWTDDLSLWAALDHLDTNNNNNNEIITPQQHQQHHQRRLSGLGVGVSPPNKNKSYAQQANNAHDIATAVSNLPATTQANAVGAPTSGTTIIHHHHHYPSNGSNKNSITGDKEQGSSSSIEAVLKRLEQLEKKFVSHSSKANPREEKEEEEGEENVANTTRKMLFATNEKAANDDNVVNAKSKDENTNESGKNSGGGEMSLLERRVSDLERLLRASELENSTLKRALHFSSQPTNKDSDEKEQNNNKSSAKKKIGATLSHSNAAAGDTKKTTSEDVNNNCYDDSHGLSNGKSDKTNEETLQTLSEKEDKDDKSERNDGGRGGLMTEDKRHPSENIRENAANVDGVSPDSSFYVETNKQQEKTTNTNREEGEENQLGAAKRSLDRELM</sequence>
<dbReference type="Proteomes" id="UP000198341">
    <property type="component" value="Chromosome 15"/>
</dbReference>
<accession>K8F5E0</accession>
<gene>
    <name evidence="2" type="ordered locus">Bathy15g02110</name>
</gene>
<dbReference type="KEGG" id="bpg:Bathy15g02110"/>
<organism evidence="2 3">
    <name type="scientific">Bathycoccus prasinos</name>
    <dbReference type="NCBI Taxonomy" id="41875"/>
    <lineage>
        <taxon>Eukaryota</taxon>
        <taxon>Viridiplantae</taxon>
        <taxon>Chlorophyta</taxon>
        <taxon>Mamiellophyceae</taxon>
        <taxon>Mamiellales</taxon>
        <taxon>Bathycoccaceae</taxon>
        <taxon>Bathycoccus</taxon>
    </lineage>
</organism>
<dbReference type="RefSeq" id="XP_007508939.1">
    <property type="nucleotide sequence ID" value="XM_007508877.1"/>
</dbReference>
<feature type="compositionally biased region" description="Polar residues" evidence="1">
    <location>
        <begin position="630"/>
        <end position="641"/>
    </location>
</feature>